<reference evidence="1 2" key="1">
    <citation type="journal article" date="2018" name="Microb. Genom.">
        <title>Expanding an expanded genome: long-read sequencing of Trypanosoma cruzi.</title>
        <authorList>
            <person name="Berna L."/>
            <person name="Rodriguez M."/>
            <person name="Chiribao M.L."/>
            <person name="Parodi-Talice A."/>
            <person name="Pita S."/>
            <person name="Rijo G."/>
            <person name="Alvarez-Valin F."/>
            <person name="Robello C."/>
        </authorList>
    </citation>
    <scope>NUCLEOTIDE SEQUENCE [LARGE SCALE GENOMIC DNA]</scope>
    <source>
        <strain evidence="1 2">TCC</strain>
    </source>
</reference>
<sequence>MRRNVEAAGVHLADCTLLDYRRELELEEKKAAAAKRSQQYSTAQWKENAKGPGKTAKQLVSPYIRVDGELISTNIALSSLLRAEEERKERLALEEQQKKEAEALFQLHDGMRTTIIDQWSLGMEKLVLLEKRDCIRAQCQERCRRASDWWDALAEQHLADEILLWADEEQVMARERDEGRAAYRQRSVHARK</sequence>
<dbReference type="Proteomes" id="UP000246078">
    <property type="component" value="Unassembled WGS sequence"/>
</dbReference>
<dbReference type="VEuPathDB" id="TriTrypDB:TcCL_NonESM03194"/>
<organism evidence="1 2">
    <name type="scientific">Trypanosoma cruzi</name>
    <dbReference type="NCBI Taxonomy" id="5693"/>
    <lineage>
        <taxon>Eukaryota</taxon>
        <taxon>Discoba</taxon>
        <taxon>Euglenozoa</taxon>
        <taxon>Kinetoplastea</taxon>
        <taxon>Metakinetoplastina</taxon>
        <taxon>Trypanosomatida</taxon>
        <taxon>Trypanosomatidae</taxon>
        <taxon>Trypanosoma</taxon>
        <taxon>Schizotrypanum</taxon>
    </lineage>
</organism>
<dbReference type="VEuPathDB" id="TriTrypDB:TcBrA4_0125400"/>
<dbReference type="EMBL" id="PRFC01000295">
    <property type="protein sequence ID" value="PWU93547.1"/>
    <property type="molecule type" value="Genomic_DNA"/>
</dbReference>
<comment type="caution">
    <text evidence="1">The sequence shown here is derived from an EMBL/GenBank/DDBJ whole genome shotgun (WGS) entry which is preliminary data.</text>
</comment>
<dbReference type="VEuPathDB" id="TriTrypDB:BCY84_20533"/>
<name>A0A2V2VAK4_TRYCR</name>
<proteinExistence type="predicted"/>
<dbReference type="VEuPathDB" id="TriTrypDB:TcCLB.508257.190"/>
<dbReference type="AlphaFoldDB" id="A0A2V2VAK4"/>
<dbReference type="VEuPathDB" id="TriTrypDB:C3747_295g7"/>
<protein>
    <submittedName>
        <fullName evidence="1">Uncharacterized protein</fullName>
    </submittedName>
</protein>
<evidence type="ECO:0000313" key="1">
    <source>
        <dbReference type="EMBL" id="PWU93547.1"/>
    </source>
</evidence>
<evidence type="ECO:0000313" key="2">
    <source>
        <dbReference type="Proteomes" id="UP000246078"/>
    </source>
</evidence>
<gene>
    <name evidence="1" type="ORF">C3747_295g7</name>
</gene>
<dbReference type="VEuPathDB" id="TriTrypDB:TCDM_02478"/>
<accession>A0A2V2VAK4</accession>
<dbReference type="VEuPathDB" id="TriTrypDB:TcG_01351"/>